<evidence type="ECO:0000259" key="5">
    <source>
        <dbReference type="PROSITE" id="PS50071"/>
    </source>
</evidence>
<dbReference type="STRING" id="39946.B8AWL8"/>
<evidence type="ECO:0000313" key="7">
    <source>
        <dbReference type="Proteomes" id="UP000007015"/>
    </source>
</evidence>
<reference evidence="6 7" key="1">
    <citation type="journal article" date="2005" name="PLoS Biol.">
        <title>The genomes of Oryza sativa: a history of duplications.</title>
        <authorList>
            <person name="Yu J."/>
            <person name="Wang J."/>
            <person name="Lin W."/>
            <person name="Li S."/>
            <person name="Li H."/>
            <person name="Zhou J."/>
            <person name="Ni P."/>
            <person name="Dong W."/>
            <person name="Hu S."/>
            <person name="Zeng C."/>
            <person name="Zhang J."/>
            <person name="Zhang Y."/>
            <person name="Li R."/>
            <person name="Xu Z."/>
            <person name="Li S."/>
            <person name="Li X."/>
            <person name="Zheng H."/>
            <person name="Cong L."/>
            <person name="Lin L."/>
            <person name="Yin J."/>
            <person name="Geng J."/>
            <person name="Li G."/>
            <person name="Shi J."/>
            <person name="Liu J."/>
            <person name="Lv H."/>
            <person name="Li J."/>
            <person name="Wang J."/>
            <person name="Deng Y."/>
            <person name="Ran L."/>
            <person name="Shi X."/>
            <person name="Wang X."/>
            <person name="Wu Q."/>
            <person name="Li C."/>
            <person name="Ren X."/>
            <person name="Wang J."/>
            <person name="Wang X."/>
            <person name="Li D."/>
            <person name="Liu D."/>
            <person name="Zhang X."/>
            <person name="Ji Z."/>
            <person name="Zhao W."/>
            <person name="Sun Y."/>
            <person name="Zhang Z."/>
            <person name="Bao J."/>
            <person name="Han Y."/>
            <person name="Dong L."/>
            <person name="Ji J."/>
            <person name="Chen P."/>
            <person name="Wu S."/>
            <person name="Liu J."/>
            <person name="Xiao Y."/>
            <person name="Bu D."/>
            <person name="Tan J."/>
            <person name="Yang L."/>
            <person name="Ye C."/>
            <person name="Zhang J."/>
            <person name="Xu J."/>
            <person name="Zhou Y."/>
            <person name="Yu Y."/>
            <person name="Zhang B."/>
            <person name="Zhuang S."/>
            <person name="Wei H."/>
            <person name="Liu B."/>
            <person name="Lei M."/>
            <person name="Yu H."/>
            <person name="Li Y."/>
            <person name="Xu H."/>
            <person name="Wei S."/>
            <person name="He X."/>
            <person name="Fang L."/>
            <person name="Zhang Z."/>
            <person name="Zhang Y."/>
            <person name="Huang X."/>
            <person name="Su Z."/>
            <person name="Tong W."/>
            <person name="Li J."/>
            <person name="Tong Z."/>
            <person name="Li S."/>
            <person name="Ye J."/>
            <person name="Wang L."/>
            <person name="Fang L."/>
            <person name="Lei T."/>
            <person name="Chen C."/>
            <person name="Chen H."/>
            <person name="Xu Z."/>
            <person name="Li H."/>
            <person name="Huang H."/>
            <person name="Zhang F."/>
            <person name="Xu H."/>
            <person name="Li N."/>
            <person name="Zhao C."/>
            <person name="Li S."/>
            <person name="Dong L."/>
            <person name="Huang Y."/>
            <person name="Li L."/>
            <person name="Xi Y."/>
            <person name="Qi Q."/>
            <person name="Li W."/>
            <person name="Zhang B."/>
            <person name="Hu W."/>
            <person name="Zhang Y."/>
            <person name="Tian X."/>
            <person name="Jiao Y."/>
            <person name="Liang X."/>
            <person name="Jin J."/>
            <person name="Gao L."/>
            <person name="Zheng W."/>
            <person name="Hao B."/>
            <person name="Liu S."/>
            <person name="Wang W."/>
            <person name="Yuan L."/>
            <person name="Cao M."/>
            <person name="McDermott J."/>
            <person name="Samudrala R."/>
            <person name="Wang J."/>
            <person name="Wong G.K."/>
            <person name="Yang H."/>
        </authorList>
    </citation>
    <scope>NUCLEOTIDE SEQUENCE [LARGE SCALE GENOMIC DNA]</scope>
    <source>
        <strain evidence="7">cv. 93-11</strain>
    </source>
</reference>
<dbReference type="Gramene" id="BGIOSGA019617-TA">
    <property type="protein sequence ID" value="BGIOSGA019617-PA"/>
    <property type="gene ID" value="BGIOSGA019617"/>
</dbReference>
<dbReference type="GO" id="GO:0003677">
    <property type="term" value="F:DNA binding"/>
    <property type="evidence" value="ECO:0007669"/>
    <property type="project" value="UniProtKB-UniRule"/>
</dbReference>
<protein>
    <recommendedName>
        <fullName evidence="5">Homeobox domain-containing protein</fullName>
    </recommendedName>
</protein>
<name>B8AWL8_ORYSI</name>
<dbReference type="PROSITE" id="PS50071">
    <property type="entry name" value="HOMEOBOX_2"/>
    <property type="match status" value="1"/>
</dbReference>
<dbReference type="SUPFAM" id="SSF46689">
    <property type="entry name" value="Homeodomain-like"/>
    <property type="match status" value="1"/>
</dbReference>
<dbReference type="Proteomes" id="UP000007015">
    <property type="component" value="Chromosome 5"/>
</dbReference>
<dbReference type="Pfam" id="PF00046">
    <property type="entry name" value="Homeodomain"/>
    <property type="match status" value="1"/>
</dbReference>
<keyword evidence="2 3" id="KW-0371">Homeobox</keyword>
<feature type="compositionally biased region" description="Basic residues" evidence="4">
    <location>
        <begin position="197"/>
        <end position="208"/>
    </location>
</feature>
<dbReference type="InterPro" id="IPR009057">
    <property type="entry name" value="Homeodomain-like_sf"/>
</dbReference>
<evidence type="ECO:0000256" key="2">
    <source>
        <dbReference type="PROSITE-ProRule" id="PRU00108"/>
    </source>
</evidence>
<proteinExistence type="predicted"/>
<keyword evidence="7" id="KW-1185">Reference proteome</keyword>
<keyword evidence="2 3" id="KW-0238">DNA-binding</keyword>
<dbReference type="AlphaFoldDB" id="B8AWL8"/>
<gene>
    <name evidence="6" type="ORF">OsI_19460</name>
</gene>
<feature type="domain" description="Homeobox" evidence="5">
    <location>
        <begin position="1"/>
        <end position="53"/>
    </location>
</feature>
<dbReference type="OMA" id="EMIRLRW"/>
<dbReference type="EMBL" id="CM000130">
    <property type="protein sequence ID" value="EEC78979.1"/>
    <property type="molecule type" value="Genomic_DNA"/>
</dbReference>
<accession>B8AWL8</accession>
<dbReference type="Gene3D" id="1.10.10.60">
    <property type="entry name" value="Homeodomain-like"/>
    <property type="match status" value="1"/>
</dbReference>
<evidence type="ECO:0000256" key="1">
    <source>
        <dbReference type="ARBA" id="ARBA00004123"/>
    </source>
</evidence>
<evidence type="ECO:0000313" key="6">
    <source>
        <dbReference type="EMBL" id="EEC78979.1"/>
    </source>
</evidence>
<feature type="DNA-binding region" description="Homeobox" evidence="2">
    <location>
        <begin position="3"/>
        <end position="54"/>
    </location>
</feature>
<dbReference type="CDD" id="cd00086">
    <property type="entry name" value="homeodomain"/>
    <property type="match status" value="1"/>
</dbReference>
<dbReference type="GO" id="GO:0006357">
    <property type="term" value="P:regulation of transcription by RNA polymerase II"/>
    <property type="evidence" value="ECO:0007669"/>
    <property type="project" value="InterPro"/>
</dbReference>
<keyword evidence="2 3" id="KW-0539">Nucleus</keyword>
<dbReference type="PANTHER" id="PTHR36968">
    <property type="entry name" value="HOMEOBOX-DDT DOMAIN PROTEIN RLT2"/>
    <property type="match status" value="1"/>
</dbReference>
<comment type="subcellular location">
    <subcellularLocation>
        <location evidence="1 2 3">Nucleus</location>
    </subcellularLocation>
</comment>
<dbReference type="SMART" id="SM00389">
    <property type="entry name" value="HOX"/>
    <property type="match status" value="1"/>
</dbReference>
<evidence type="ECO:0000256" key="4">
    <source>
        <dbReference type="SAM" id="MobiDB-lite"/>
    </source>
</evidence>
<organism evidence="6 7">
    <name type="scientific">Oryza sativa subsp. indica</name>
    <name type="common">Rice</name>
    <dbReference type="NCBI Taxonomy" id="39946"/>
    <lineage>
        <taxon>Eukaryota</taxon>
        <taxon>Viridiplantae</taxon>
        <taxon>Streptophyta</taxon>
        <taxon>Embryophyta</taxon>
        <taxon>Tracheophyta</taxon>
        <taxon>Spermatophyta</taxon>
        <taxon>Magnoliopsida</taxon>
        <taxon>Liliopsida</taxon>
        <taxon>Poales</taxon>
        <taxon>Poaceae</taxon>
        <taxon>BOP clade</taxon>
        <taxon>Oryzoideae</taxon>
        <taxon>Oryzeae</taxon>
        <taxon>Oryzinae</taxon>
        <taxon>Oryza</taxon>
        <taxon>Oryza sativa</taxon>
    </lineage>
</organism>
<dbReference type="PANTHER" id="PTHR36968:SF5">
    <property type="entry name" value="HOMEOBOX-DDT DOMAIN PROTEIN RLT2"/>
    <property type="match status" value="1"/>
</dbReference>
<evidence type="ECO:0000256" key="3">
    <source>
        <dbReference type="RuleBase" id="RU000682"/>
    </source>
</evidence>
<feature type="region of interest" description="Disordered" evidence="4">
    <location>
        <begin position="150"/>
        <end position="208"/>
    </location>
</feature>
<dbReference type="InterPro" id="IPR001356">
    <property type="entry name" value="HD"/>
</dbReference>
<dbReference type="HOGENOM" id="CLU_1423629_0_0_1"/>
<dbReference type="InterPro" id="IPR044977">
    <property type="entry name" value="RLT1-3"/>
</dbReference>
<dbReference type="GO" id="GO:0005634">
    <property type="term" value="C:nucleus"/>
    <property type="evidence" value="ECO:0007669"/>
    <property type="project" value="UniProtKB-SubCell"/>
</dbReference>
<sequence length="208" mass="23505">MKTPYQLEVLKRTYTEDLYPNETIRAELSVKLGLTDKQLQMWFCHRRLKDRKPPPKRQQLEEDVHVPVMAPPPVLPPPLPHSELTMAPGGMYGEQLLPSSSRRGTGRPSAILDMSDLQCLPLLTSHGTKSSPGEMIRLRWDTTDSEEVVRTRIPSSTPGQHKARVLPAAGRGWPDTRGPPASPPWPTRCPLSLHTYPPRRHRLRQPSV</sequence>